<comment type="caution">
    <text evidence="9">The sequence shown here is derived from an EMBL/GenBank/DDBJ whole genome shotgun (WGS) entry which is preliminary data.</text>
</comment>
<keyword evidence="5 7" id="KW-1133">Transmembrane helix</keyword>
<evidence type="ECO:0000256" key="7">
    <source>
        <dbReference type="RuleBase" id="RU363032"/>
    </source>
</evidence>
<keyword evidence="4 7" id="KW-0812">Transmembrane</keyword>
<sequence length="306" mass="34222">MMRSSALYSRKKYWVLNAPLLVMFIPVLLYFIIFKYVPIGGLVIAFKSYNFTDGIWGSPWTGLANFKLMFSNPNMFKIIRNTFVISSLSIFVGFPFPIILAILLNEVRKSFFKKTIQTLVYFPHFLNWVIIGSFVVLIFAQEHGVMASISKAITGESFPFLYDKSTWLAIFLGSGIWKEAGFSAIIYLAALNSIDPSLYEAASMDGANKLKQMWHVTLPGIAPVIALMLILSMDRVMNVGFDQIYVLGNPVVSDLANVISVWSYNVGLRNAQFSLSTAVGLFESLVGLILVVIANGIARRFGQSMW</sequence>
<dbReference type="InterPro" id="IPR000515">
    <property type="entry name" value="MetI-like"/>
</dbReference>
<evidence type="ECO:0000256" key="1">
    <source>
        <dbReference type="ARBA" id="ARBA00004651"/>
    </source>
</evidence>
<dbReference type="PANTHER" id="PTHR43227">
    <property type="entry name" value="BLL4140 PROTEIN"/>
    <property type="match status" value="1"/>
</dbReference>
<feature type="transmembrane region" description="Helical" evidence="7">
    <location>
        <begin position="166"/>
        <end position="190"/>
    </location>
</feature>
<reference evidence="9 10" key="1">
    <citation type="submission" date="2023-07" db="EMBL/GenBank/DDBJ databases">
        <title>Sorghum-associated microbial communities from plants grown in Nebraska, USA.</title>
        <authorList>
            <person name="Schachtman D."/>
        </authorList>
    </citation>
    <scope>NUCLEOTIDE SEQUENCE [LARGE SCALE GENOMIC DNA]</scope>
    <source>
        <strain evidence="9 10">CC258</strain>
    </source>
</reference>
<organism evidence="9 10">
    <name type="scientific">Paenibacillus qinlingensis</name>
    <dbReference type="NCBI Taxonomy" id="1837343"/>
    <lineage>
        <taxon>Bacteria</taxon>
        <taxon>Bacillati</taxon>
        <taxon>Bacillota</taxon>
        <taxon>Bacilli</taxon>
        <taxon>Bacillales</taxon>
        <taxon>Paenibacillaceae</taxon>
        <taxon>Paenibacillus</taxon>
    </lineage>
</organism>
<accession>A0ABU1NNK7</accession>
<dbReference type="Pfam" id="PF00528">
    <property type="entry name" value="BPD_transp_1"/>
    <property type="match status" value="1"/>
</dbReference>
<gene>
    <name evidence="9" type="ORF">J2736_000227</name>
</gene>
<feature type="transmembrane region" description="Helical" evidence="7">
    <location>
        <begin position="213"/>
        <end position="232"/>
    </location>
</feature>
<dbReference type="Gene3D" id="1.10.3720.10">
    <property type="entry name" value="MetI-like"/>
    <property type="match status" value="1"/>
</dbReference>
<dbReference type="EMBL" id="JAVDSB010000001">
    <property type="protein sequence ID" value="MDR6549044.1"/>
    <property type="molecule type" value="Genomic_DNA"/>
</dbReference>
<name>A0ABU1NNK7_9BACL</name>
<keyword evidence="10" id="KW-1185">Reference proteome</keyword>
<evidence type="ECO:0000256" key="3">
    <source>
        <dbReference type="ARBA" id="ARBA00022475"/>
    </source>
</evidence>
<feature type="domain" description="ABC transmembrane type-1" evidence="8">
    <location>
        <begin position="79"/>
        <end position="294"/>
    </location>
</feature>
<feature type="transmembrane region" description="Helical" evidence="7">
    <location>
        <begin position="82"/>
        <end position="105"/>
    </location>
</feature>
<evidence type="ECO:0000256" key="2">
    <source>
        <dbReference type="ARBA" id="ARBA00022448"/>
    </source>
</evidence>
<dbReference type="RefSeq" id="WP_310222711.1">
    <property type="nucleotide sequence ID" value="NZ_JAVDSB010000001.1"/>
</dbReference>
<dbReference type="Proteomes" id="UP001267290">
    <property type="component" value="Unassembled WGS sequence"/>
</dbReference>
<dbReference type="InterPro" id="IPR050809">
    <property type="entry name" value="UgpAE/MalFG_permease"/>
</dbReference>
<proteinExistence type="inferred from homology"/>
<evidence type="ECO:0000313" key="9">
    <source>
        <dbReference type="EMBL" id="MDR6549044.1"/>
    </source>
</evidence>
<dbReference type="PANTHER" id="PTHR43227:SF11">
    <property type="entry name" value="BLL4140 PROTEIN"/>
    <property type="match status" value="1"/>
</dbReference>
<keyword evidence="3" id="KW-1003">Cell membrane</keyword>
<evidence type="ECO:0000313" key="10">
    <source>
        <dbReference type="Proteomes" id="UP001267290"/>
    </source>
</evidence>
<keyword evidence="6 7" id="KW-0472">Membrane</keyword>
<feature type="transmembrane region" description="Helical" evidence="7">
    <location>
        <begin position="276"/>
        <end position="298"/>
    </location>
</feature>
<evidence type="ECO:0000259" key="8">
    <source>
        <dbReference type="PROSITE" id="PS50928"/>
    </source>
</evidence>
<evidence type="ECO:0000256" key="4">
    <source>
        <dbReference type="ARBA" id="ARBA00022692"/>
    </source>
</evidence>
<evidence type="ECO:0000256" key="6">
    <source>
        <dbReference type="ARBA" id="ARBA00023136"/>
    </source>
</evidence>
<feature type="transmembrane region" description="Helical" evidence="7">
    <location>
        <begin position="12"/>
        <end position="34"/>
    </location>
</feature>
<feature type="transmembrane region" description="Helical" evidence="7">
    <location>
        <begin position="125"/>
        <end position="145"/>
    </location>
</feature>
<keyword evidence="2 7" id="KW-0813">Transport</keyword>
<protein>
    <submittedName>
        <fullName evidence="9">Aldouronate transport system permease protein</fullName>
    </submittedName>
</protein>
<comment type="similarity">
    <text evidence="7">Belongs to the binding-protein-dependent transport system permease family.</text>
</comment>
<dbReference type="SUPFAM" id="SSF161098">
    <property type="entry name" value="MetI-like"/>
    <property type="match status" value="1"/>
</dbReference>
<dbReference type="InterPro" id="IPR035906">
    <property type="entry name" value="MetI-like_sf"/>
</dbReference>
<dbReference type="PROSITE" id="PS50928">
    <property type="entry name" value="ABC_TM1"/>
    <property type="match status" value="1"/>
</dbReference>
<dbReference type="CDD" id="cd06261">
    <property type="entry name" value="TM_PBP2"/>
    <property type="match status" value="1"/>
</dbReference>
<comment type="subcellular location">
    <subcellularLocation>
        <location evidence="1 7">Cell membrane</location>
        <topology evidence="1 7">Multi-pass membrane protein</topology>
    </subcellularLocation>
</comment>
<evidence type="ECO:0000256" key="5">
    <source>
        <dbReference type="ARBA" id="ARBA00022989"/>
    </source>
</evidence>